<dbReference type="Gene3D" id="1.10.10.60">
    <property type="entry name" value="Homeodomain-like"/>
    <property type="match status" value="1"/>
</dbReference>
<dbReference type="PANTHER" id="PTHR24324:SF5">
    <property type="entry name" value="HEMATOPOIETICALLY-EXPRESSED HOMEOBOX PROTEIN HHEX"/>
    <property type="match status" value="1"/>
</dbReference>
<dbReference type="Pfam" id="PF00046">
    <property type="entry name" value="Homeodomain"/>
    <property type="match status" value="1"/>
</dbReference>
<evidence type="ECO:0000256" key="5">
    <source>
        <dbReference type="PROSITE-ProRule" id="PRU00108"/>
    </source>
</evidence>
<dbReference type="GO" id="GO:0005634">
    <property type="term" value="C:nucleus"/>
    <property type="evidence" value="ECO:0007669"/>
    <property type="project" value="UniProtKB-SubCell"/>
</dbReference>
<feature type="region of interest" description="Disordered" evidence="7">
    <location>
        <begin position="358"/>
        <end position="377"/>
    </location>
</feature>
<keyword evidence="3 5" id="KW-0371">Homeobox</keyword>
<sequence length="405" mass="44424">MDTSKELASGPQRDGSSSSVASPTPKPEREKRKRSRVTPEQLVHLERFFAMDRSPTAARRKEISDVLSMQERQTQIWFQNRRAKAKLQDGKKGRGGSAESPPDTPPELSTGYQAELHNLLHEDEPITIIPCTDLSIGTWRRIATTVGKHDLVAYLCDTKRCLTWFIHSAGCGFKMEIPFDIIADTEFTNAAPGSGLASFILARPPTFYLESLSPPAAVQGTEPVRHWKQCADWTEGQQATKILRHEVVGSAVQLAHVLRHLNAHTSGSDIQLHSPSYMHHDTSPSLLQDFRGSYIPPMYSDYPGSAAMQPAPQTPLDRGPGAYTPLGQSRPYSAGSSVGFVHTPLATPSPPILTTPFYPAGSAGPGPTTRSREPLDGPLPLVSGVPGVTFHADNYSQRRDHRFDY</sequence>
<reference evidence="10" key="2">
    <citation type="submission" date="2015-01" db="EMBL/GenBank/DDBJ databases">
        <title>Evolutionary Origins and Diversification of the Mycorrhizal Mutualists.</title>
        <authorList>
            <consortium name="DOE Joint Genome Institute"/>
            <consortium name="Mycorrhizal Genomics Consortium"/>
            <person name="Kohler A."/>
            <person name="Kuo A."/>
            <person name="Nagy L.G."/>
            <person name="Floudas D."/>
            <person name="Copeland A."/>
            <person name="Barry K.W."/>
            <person name="Cichocki N."/>
            <person name="Veneault-Fourrey C."/>
            <person name="LaButti K."/>
            <person name="Lindquist E.A."/>
            <person name="Lipzen A."/>
            <person name="Lundell T."/>
            <person name="Morin E."/>
            <person name="Murat C."/>
            <person name="Riley R."/>
            <person name="Ohm R."/>
            <person name="Sun H."/>
            <person name="Tunlid A."/>
            <person name="Henrissat B."/>
            <person name="Grigoriev I.V."/>
            <person name="Hibbett D.S."/>
            <person name="Martin F."/>
        </authorList>
    </citation>
    <scope>NUCLEOTIDE SEQUENCE [LARGE SCALE GENOMIC DNA]</scope>
    <source>
        <strain evidence="10">Foug A</strain>
    </source>
</reference>
<dbReference type="GO" id="GO:0006357">
    <property type="term" value="P:regulation of transcription by RNA polymerase II"/>
    <property type="evidence" value="ECO:0007669"/>
    <property type="project" value="TreeGrafter"/>
</dbReference>
<evidence type="ECO:0000256" key="2">
    <source>
        <dbReference type="ARBA" id="ARBA00023125"/>
    </source>
</evidence>
<organism evidence="9 10">
    <name type="scientific">Scleroderma citrinum Foug A</name>
    <dbReference type="NCBI Taxonomy" id="1036808"/>
    <lineage>
        <taxon>Eukaryota</taxon>
        <taxon>Fungi</taxon>
        <taxon>Dikarya</taxon>
        <taxon>Basidiomycota</taxon>
        <taxon>Agaricomycotina</taxon>
        <taxon>Agaricomycetes</taxon>
        <taxon>Agaricomycetidae</taxon>
        <taxon>Boletales</taxon>
        <taxon>Sclerodermatineae</taxon>
        <taxon>Sclerodermataceae</taxon>
        <taxon>Scleroderma</taxon>
    </lineage>
</organism>
<keyword evidence="10" id="KW-1185">Reference proteome</keyword>
<evidence type="ECO:0000256" key="1">
    <source>
        <dbReference type="ARBA" id="ARBA00004123"/>
    </source>
</evidence>
<feature type="region of interest" description="Disordered" evidence="7">
    <location>
        <begin position="78"/>
        <end position="110"/>
    </location>
</feature>
<dbReference type="STRING" id="1036808.A0A0C2ZMH2"/>
<evidence type="ECO:0000313" key="9">
    <source>
        <dbReference type="EMBL" id="KIM62783.1"/>
    </source>
</evidence>
<dbReference type="OrthoDB" id="6159439at2759"/>
<dbReference type="CDD" id="cd00086">
    <property type="entry name" value="homeodomain"/>
    <property type="match status" value="1"/>
</dbReference>
<keyword evidence="2 5" id="KW-0238">DNA-binding</keyword>
<evidence type="ECO:0000256" key="7">
    <source>
        <dbReference type="SAM" id="MobiDB-lite"/>
    </source>
</evidence>
<dbReference type="PANTHER" id="PTHR24324">
    <property type="entry name" value="HOMEOBOX PROTEIN HHEX"/>
    <property type="match status" value="1"/>
</dbReference>
<reference evidence="9 10" key="1">
    <citation type="submission" date="2014-04" db="EMBL/GenBank/DDBJ databases">
        <authorList>
            <consortium name="DOE Joint Genome Institute"/>
            <person name="Kuo A."/>
            <person name="Kohler A."/>
            <person name="Nagy L.G."/>
            <person name="Floudas D."/>
            <person name="Copeland A."/>
            <person name="Barry K.W."/>
            <person name="Cichocki N."/>
            <person name="Veneault-Fourrey C."/>
            <person name="LaButti K."/>
            <person name="Lindquist E.A."/>
            <person name="Lipzen A."/>
            <person name="Lundell T."/>
            <person name="Morin E."/>
            <person name="Murat C."/>
            <person name="Sun H."/>
            <person name="Tunlid A."/>
            <person name="Henrissat B."/>
            <person name="Grigoriev I.V."/>
            <person name="Hibbett D.S."/>
            <person name="Martin F."/>
            <person name="Nordberg H.P."/>
            <person name="Cantor M.N."/>
            <person name="Hua S.X."/>
        </authorList>
    </citation>
    <scope>NUCLEOTIDE SEQUENCE [LARGE SCALE GENOMIC DNA]</scope>
    <source>
        <strain evidence="9 10">Foug A</strain>
    </source>
</reference>
<proteinExistence type="predicted"/>
<evidence type="ECO:0000256" key="6">
    <source>
        <dbReference type="RuleBase" id="RU000682"/>
    </source>
</evidence>
<dbReference type="GO" id="GO:0030154">
    <property type="term" value="P:cell differentiation"/>
    <property type="evidence" value="ECO:0007669"/>
    <property type="project" value="TreeGrafter"/>
</dbReference>
<dbReference type="Pfam" id="PF24818">
    <property type="entry name" value="PH_TRF2_HOY1"/>
    <property type="match status" value="1"/>
</dbReference>
<dbReference type="InterPro" id="IPR001356">
    <property type="entry name" value="HD"/>
</dbReference>
<evidence type="ECO:0000313" key="10">
    <source>
        <dbReference type="Proteomes" id="UP000053989"/>
    </source>
</evidence>
<dbReference type="Proteomes" id="UP000053989">
    <property type="component" value="Unassembled WGS sequence"/>
</dbReference>
<feature type="DNA-binding region" description="Homeobox" evidence="5">
    <location>
        <begin position="30"/>
        <end position="89"/>
    </location>
</feature>
<evidence type="ECO:0000256" key="4">
    <source>
        <dbReference type="ARBA" id="ARBA00023242"/>
    </source>
</evidence>
<dbReference type="InterPro" id="IPR057939">
    <property type="entry name" value="TRF2_HOY1_PH"/>
</dbReference>
<comment type="subcellular location">
    <subcellularLocation>
        <location evidence="1 5 6">Nucleus</location>
    </subcellularLocation>
</comment>
<evidence type="ECO:0000256" key="3">
    <source>
        <dbReference type="ARBA" id="ARBA00023155"/>
    </source>
</evidence>
<dbReference type="InterPro" id="IPR009057">
    <property type="entry name" value="Homeodomain-like_sf"/>
</dbReference>
<dbReference type="HOGENOM" id="CLU_027076_1_0_1"/>
<dbReference type="SMART" id="SM00389">
    <property type="entry name" value="HOX"/>
    <property type="match status" value="1"/>
</dbReference>
<dbReference type="PROSITE" id="PS50071">
    <property type="entry name" value="HOMEOBOX_2"/>
    <property type="match status" value="1"/>
</dbReference>
<dbReference type="EMBL" id="KN822040">
    <property type="protein sequence ID" value="KIM62783.1"/>
    <property type="molecule type" value="Genomic_DNA"/>
</dbReference>
<keyword evidence="4 5" id="KW-0539">Nucleus</keyword>
<feature type="domain" description="Homeobox" evidence="8">
    <location>
        <begin position="28"/>
        <end position="88"/>
    </location>
</feature>
<dbReference type="SUPFAM" id="SSF46689">
    <property type="entry name" value="Homeodomain-like"/>
    <property type="match status" value="1"/>
</dbReference>
<gene>
    <name evidence="9" type="ORF">SCLCIDRAFT_793812</name>
</gene>
<protein>
    <recommendedName>
        <fullName evidence="8">Homeobox domain-containing protein</fullName>
    </recommendedName>
</protein>
<name>A0A0C2ZMH2_9AGAM</name>
<dbReference type="InterPro" id="IPR051000">
    <property type="entry name" value="Homeobox_DNA-bind_prot"/>
</dbReference>
<accession>A0A0C2ZMH2</accession>
<dbReference type="InParanoid" id="A0A0C2ZMH2"/>
<dbReference type="GO" id="GO:0000978">
    <property type="term" value="F:RNA polymerase II cis-regulatory region sequence-specific DNA binding"/>
    <property type="evidence" value="ECO:0007669"/>
    <property type="project" value="TreeGrafter"/>
</dbReference>
<feature type="region of interest" description="Disordered" evidence="7">
    <location>
        <begin position="1"/>
        <end position="41"/>
    </location>
</feature>
<dbReference type="AlphaFoldDB" id="A0A0C2ZMH2"/>
<evidence type="ECO:0000259" key="8">
    <source>
        <dbReference type="PROSITE" id="PS50071"/>
    </source>
</evidence>